<feature type="region of interest" description="Disordered" evidence="16">
    <location>
        <begin position="1"/>
        <end position="61"/>
    </location>
</feature>
<feature type="transmembrane region" description="Helical" evidence="17">
    <location>
        <begin position="465"/>
        <end position="491"/>
    </location>
</feature>
<feature type="transmembrane region" description="Helical" evidence="17">
    <location>
        <begin position="589"/>
        <end position="611"/>
    </location>
</feature>
<feature type="transmembrane region" description="Helical" evidence="17">
    <location>
        <begin position="425"/>
        <end position="445"/>
    </location>
</feature>
<feature type="region of interest" description="Disordered" evidence="16">
    <location>
        <begin position="964"/>
        <end position="985"/>
    </location>
</feature>
<evidence type="ECO:0000256" key="8">
    <source>
        <dbReference type="ARBA" id="ARBA00022958"/>
    </source>
</evidence>
<feature type="domain" description="Amino acid permease/ SLC12A" evidence="18">
    <location>
        <begin position="124"/>
        <end position="295"/>
    </location>
</feature>
<dbReference type="InterPro" id="IPR000076">
    <property type="entry name" value="KCL_cotranspt"/>
</dbReference>
<dbReference type="AlphaFoldDB" id="A0A4X1TH58"/>
<evidence type="ECO:0000256" key="7">
    <source>
        <dbReference type="ARBA" id="ARBA00022847"/>
    </source>
</evidence>
<evidence type="ECO:0000313" key="21">
    <source>
        <dbReference type="Proteomes" id="UP000314985"/>
    </source>
</evidence>
<evidence type="ECO:0000256" key="4">
    <source>
        <dbReference type="ARBA" id="ARBA00022538"/>
    </source>
</evidence>
<evidence type="ECO:0000256" key="5">
    <source>
        <dbReference type="ARBA" id="ARBA00022553"/>
    </source>
</evidence>
<dbReference type="Proteomes" id="UP000314985">
    <property type="component" value="Chromosome 16"/>
</dbReference>
<feature type="transmembrane region" description="Helical" evidence="17">
    <location>
        <begin position="503"/>
        <end position="529"/>
    </location>
</feature>
<feature type="transmembrane region" description="Helical" evidence="17">
    <location>
        <begin position="565"/>
        <end position="583"/>
    </location>
</feature>
<reference evidence="20" key="2">
    <citation type="submission" date="2025-08" db="UniProtKB">
        <authorList>
            <consortium name="Ensembl"/>
        </authorList>
    </citation>
    <scope>IDENTIFICATION</scope>
</reference>
<evidence type="ECO:0000256" key="6">
    <source>
        <dbReference type="ARBA" id="ARBA00022692"/>
    </source>
</evidence>
<feature type="transmembrane region" description="Helical" evidence="17">
    <location>
        <begin position="197"/>
        <end position="218"/>
    </location>
</feature>
<keyword evidence="7" id="KW-0769">Symport</keyword>
<evidence type="ECO:0000256" key="13">
    <source>
        <dbReference type="ARBA" id="ARBA00023214"/>
    </source>
</evidence>
<evidence type="ECO:0000259" key="19">
    <source>
        <dbReference type="Pfam" id="PF03522"/>
    </source>
</evidence>
<keyword evidence="10" id="KW-0406">Ion transport</keyword>
<dbReference type="Gene3D" id="1.20.1740.10">
    <property type="entry name" value="Amino acid/polyamine transporter I"/>
    <property type="match status" value="2"/>
</dbReference>
<keyword evidence="12" id="KW-0325">Glycoprotein</keyword>
<dbReference type="FunFam" id="1.20.1740.10:FF:000040">
    <property type="entry name" value="Solute carrier family 12 member 6"/>
    <property type="match status" value="1"/>
</dbReference>
<dbReference type="FunFam" id="1.20.1740.10:FF:000049">
    <property type="entry name" value="Solute carrier family 12 (potassium/chloride transporter), member 4"/>
    <property type="match status" value="1"/>
</dbReference>
<protein>
    <recommendedName>
        <fullName evidence="22">Solute carrier family 12 member 7</fullName>
    </recommendedName>
</protein>
<feature type="transmembrane region" description="Helical" evidence="17">
    <location>
        <begin position="277"/>
        <end position="295"/>
    </location>
</feature>
<evidence type="ECO:0000256" key="10">
    <source>
        <dbReference type="ARBA" id="ARBA00023065"/>
    </source>
</evidence>
<feature type="transmembrane region" description="Helical" evidence="17">
    <location>
        <begin position="153"/>
        <end position="176"/>
    </location>
</feature>
<evidence type="ECO:0000256" key="16">
    <source>
        <dbReference type="SAM" id="MobiDB-lite"/>
    </source>
</evidence>
<dbReference type="Ensembl" id="ENSSSCT00070019205.1">
    <property type="protein sequence ID" value="ENSSSCP00070015969.1"/>
    <property type="gene ID" value="ENSSSCG00070009882.1"/>
</dbReference>
<comment type="catalytic activity">
    <reaction evidence="15">
        <text>K(+)(in) + chloride(in) = K(+)(out) + chloride(out)</text>
        <dbReference type="Rhea" id="RHEA:72427"/>
        <dbReference type="ChEBI" id="CHEBI:17996"/>
        <dbReference type="ChEBI" id="CHEBI:29103"/>
    </reaction>
</comment>
<dbReference type="InterPro" id="IPR004841">
    <property type="entry name" value="AA-permease/SLC12A_dom"/>
</dbReference>
<evidence type="ECO:0000313" key="20">
    <source>
        <dbReference type="Ensembl" id="ENSSSCP00070015969.1"/>
    </source>
</evidence>
<keyword evidence="13" id="KW-0868">Chloride</keyword>
<keyword evidence="2" id="KW-0813">Transport</keyword>
<reference evidence="20 21" key="1">
    <citation type="submission" date="2017-08" db="EMBL/GenBank/DDBJ databases">
        <title>USMARCv1.0.</title>
        <authorList>
            <person name="Hannum G.I."/>
            <person name="Koren S."/>
            <person name="Schroeder S.G."/>
            <person name="Chin S.C."/>
            <person name="Nonneman D.J."/>
            <person name="Becker S.A."/>
            <person name="Rosen B.D."/>
            <person name="Bickhart D.M."/>
            <person name="Putnam N.H."/>
            <person name="Green R.E."/>
            <person name="Tuggle C.K."/>
            <person name="Liu H."/>
            <person name="Rohrer G.A."/>
            <person name="Warr A."/>
            <person name="Hall R."/>
            <person name="Kim K."/>
            <person name="Hume D.A."/>
            <person name="Talbot R."/>
            <person name="Chow W."/>
            <person name="Howe K."/>
            <person name="Schwartz A.S."/>
            <person name="Watson M."/>
            <person name="Archibald A.L."/>
            <person name="Phillippy A.M."/>
            <person name="Smith T.P.L."/>
        </authorList>
    </citation>
    <scope>NUCLEOTIDE SEQUENCE [LARGE SCALE GENOMIC DNA]</scope>
</reference>
<evidence type="ECO:0000259" key="18">
    <source>
        <dbReference type="Pfam" id="PF00324"/>
    </source>
</evidence>
<dbReference type="Pfam" id="PF00324">
    <property type="entry name" value="AA_permease"/>
    <property type="match status" value="2"/>
</dbReference>
<dbReference type="PANTHER" id="PTHR11827">
    <property type="entry name" value="SOLUTE CARRIER FAMILY 12, CATION COTRANSPORTERS"/>
    <property type="match status" value="1"/>
</dbReference>
<comment type="similarity">
    <text evidence="14">Belongs to the SLC12A transporter family. K/Cl co-transporter subfamily.</text>
</comment>
<evidence type="ECO:0000256" key="12">
    <source>
        <dbReference type="ARBA" id="ARBA00023180"/>
    </source>
</evidence>
<dbReference type="GO" id="GO:0015379">
    <property type="term" value="F:potassium:chloride symporter activity"/>
    <property type="evidence" value="ECO:0007669"/>
    <property type="project" value="InterPro"/>
</dbReference>
<evidence type="ECO:0000256" key="15">
    <source>
        <dbReference type="ARBA" id="ARBA00047825"/>
    </source>
</evidence>
<organism evidence="20 21">
    <name type="scientific">Sus scrofa</name>
    <name type="common">Pig</name>
    <dbReference type="NCBI Taxonomy" id="9823"/>
    <lineage>
        <taxon>Eukaryota</taxon>
        <taxon>Metazoa</taxon>
        <taxon>Chordata</taxon>
        <taxon>Craniata</taxon>
        <taxon>Vertebrata</taxon>
        <taxon>Euteleostomi</taxon>
        <taxon>Mammalia</taxon>
        <taxon>Eutheria</taxon>
        <taxon>Laurasiatheria</taxon>
        <taxon>Artiodactyla</taxon>
        <taxon>Suina</taxon>
        <taxon>Suidae</taxon>
        <taxon>Sus</taxon>
    </lineage>
</organism>
<keyword evidence="6 17" id="KW-0812">Transmembrane</keyword>
<feature type="domain" description="SLC12A transporter C-terminal" evidence="19">
    <location>
        <begin position="718"/>
        <end position="835"/>
    </location>
</feature>
<sequence length="1092" mass="119074">MPTNFTVVPVEARADGGQDEAAEQTEAPGPPEGAEPDCSNPGDGGPREDSPFIGGAEADGGSVLEGRSMALFEEEMDSNPMVSSLLNKLANYTNLSQGVVEHEEDEDSRRREVKNPRMGTFIGVYLPCLQNILGVILFLRLTWIVGAAGVLESFLIVSMCCTCTMLTAISMSAIATNGVVPAGGSYYMISRSLGPEFGGAVGLCFYLGTTFAGSMYILGTIEIFLTYISPSAAIVQAEAAGGEAAAMLHNMRVYGTGTLLLMALVVFVGVKYVNKLALVFLACVVLSILAIYAGVVKTAFHPPDVPKVAEPHSRPGSVCWGTARCPDAASMSAPKSTPPAMARPPLPSGLFCNSSAASSSCDPYFVQNNVTEVQGIPGVASGVLLDNLWSAYADKGAFVEKKGVASVPAPDESGAGGLPYVLADIMTYFTMLVGIYFPSVTGIMAGSNRSGDLRDAQKSIPTGTILAIATTSFIYLSCIVLFGACIEGVVLRDKFGEALQGNLVIGMLAWPSPWVIVIGSFFSTCGAGLQSLTGAPRLLQAIARDGIIPFLQVFGHGKANGEPTWALLLTALICETGILIASLDSVAPILSMFFLMCYMFVNLACALQTLLRTPNWRPRFKYYHWTLSFLGMSLCFALMFVCSWYYALFAMLVAGCIYKYIEYRGAEKEWGDGIRGLSLNAAHYALLRVEHGTPHTKNWRPQVLVLLNLDAEWRAKHPRLLSLTSQLKAGKGLTIVGSVLEGTFLDQHAEAQQAEENIRALMAAEKTKGFCQLVVSPSLRDGVSHLIQSAGLGAMRHNTVLMAWPAAWKQGDNPFSWKNFVDTVRDTTAAHQALLVAKNVDLFPQNQERFSDGHIDVWWIVHDGGLLMLLPFLLRQHKVWRRCRMRIFTVAQVDDNSIQMKKDLQTFLYHLRISAEVEVVEMVENDISAFTYEKTLMMEQRSQMLKQMQLSRTEREREAQLIHDRNTASHSAGAARTQAPPTPDKVQMTWTKEKLVAEKHRSKDASVSGFKDLFSLKPNQSNVRRMHTAVKLNGVILDKSQDAQLVLLNMPGPPRNRQGDENYMEFLEVLTEGLNRVLLVRGSGREVVTIYS</sequence>
<evidence type="ECO:0000256" key="3">
    <source>
        <dbReference type="ARBA" id="ARBA00022475"/>
    </source>
</evidence>
<dbReference type="Pfam" id="PF03522">
    <property type="entry name" value="SLC12"/>
    <property type="match status" value="2"/>
</dbReference>
<feature type="transmembrane region" description="Helical" evidence="17">
    <location>
        <begin position="118"/>
        <end position="141"/>
    </location>
</feature>
<dbReference type="PANTHER" id="PTHR11827:SF47">
    <property type="entry name" value="SOLUTE CARRIER FAMILY 12 MEMBER 7"/>
    <property type="match status" value="1"/>
</dbReference>
<feature type="domain" description="Amino acid permease/ SLC12A" evidence="18">
    <location>
        <begin position="427"/>
        <end position="704"/>
    </location>
</feature>
<evidence type="ECO:0000256" key="17">
    <source>
        <dbReference type="SAM" id="Phobius"/>
    </source>
</evidence>
<dbReference type="GO" id="GO:0005886">
    <property type="term" value="C:plasma membrane"/>
    <property type="evidence" value="ECO:0007669"/>
    <property type="project" value="UniProtKB-SubCell"/>
</dbReference>
<evidence type="ECO:0000256" key="2">
    <source>
        <dbReference type="ARBA" id="ARBA00022448"/>
    </source>
</evidence>
<feature type="transmembrane region" description="Helical" evidence="17">
    <location>
        <begin position="623"/>
        <end position="647"/>
    </location>
</feature>
<keyword evidence="9 17" id="KW-1133">Transmembrane helix</keyword>
<name>A0A4X1TH58_PIG</name>
<accession>A0A4X1TH58</accession>
<feature type="transmembrane region" description="Helical" evidence="17">
    <location>
        <begin position="253"/>
        <end position="270"/>
    </location>
</feature>
<feature type="domain" description="SLC12A transporter C-terminal" evidence="19">
    <location>
        <begin position="836"/>
        <end position="1092"/>
    </location>
</feature>
<keyword evidence="8" id="KW-0630">Potassium</keyword>
<keyword evidence="3" id="KW-1003">Cell membrane</keyword>
<evidence type="ECO:0000256" key="1">
    <source>
        <dbReference type="ARBA" id="ARBA00004651"/>
    </source>
</evidence>
<keyword evidence="5" id="KW-0597">Phosphoprotein</keyword>
<keyword evidence="11 17" id="KW-0472">Membrane</keyword>
<dbReference type="NCBIfam" id="TIGR00930">
    <property type="entry name" value="2a30"/>
    <property type="match status" value="1"/>
</dbReference>
<dbReference type="InterPro" id="IPR004842">
    <property type="entry name" value="SLC12A_fam"/>
</dbReference>
<dbReference type="PRINTS" id="PR01081">
    <property type="entry name" value="KCLTRNSPORT"/>
</dbReference>
<dbReference type="InterPro" id="IPR018491">
    <property type="entry name" value="SLC12_C"/>
</dbReference>
<keyword evidence="4" id="KW-0633">Potassium transport</keyword>
<proteinExistence type="inferred from homology"/>
<evidence type="ECO:0000256" key="9">
    <source>
        <dbReference type="ARBA" id="ARBA00022989"/>
    </source>
</evidence>
<evidence type="ECO:0008006" key="22">
    <source>
        <dbReference type="Google" id="ProtNLM"/>
    </source>
</evidence>
<evidence type="ECO:0000256" key="11">
    <source>
        <dbReference type="ARBA" id="ARBA00023136"/>
    </source>
</evidence>
<comment type="subcellular location">
    <subcellularLocation>
        <location evidence="1">Cell membrane</location>
        <topology evidence="1">Multi-pass membrane protein</topology>
    </subcellularLocation>
</comment>
<evidence type="ECO:0000256" key="14">
    <source>
        <dbReference type="ARBA" id="ARBA00046331"/>
    </source>
</evidence>